<comment type="similarity">
    <text evidence="1">Belongs to the type-B carboxylesterase/lipase family.</text>
</comment>
<proteinExistence type="inferred from homology"/>
<evidence type="ECO:0000256" key="4">
    <source>
        <dbReference type="ARBA" id="ARBA00023157"/>
    </source>
</evidence>
<reference evidence="9 10" key="1">
    <citation type="journal article" date="2015" name="Nat. Commun.">
        <title>Outbred genome sequencing and CRISPR/Cas9 gene editing in butterflies.</title>
        <authorList>
            <person name="Li X."/>
            <person name="Fan D."/>
            <person name="Zhang W."/>
            <person name="Liu G."/>
            <person name="Zhang L."/>
            <person name="Zhao L."/>
            <person name="Fang X."/>
            <person name="Chen L."/>
            <person name="Dong Y."/>
            <person name="Chen Y."/>
            <person name="Ding Y."/>
            <person name="Zhao R."/>
            <person name="Feng M."/>
            <person name="Zhu Y."/>
            <person name="Feng Y."/>
            <person name="Jiang X."/>
            <person name="Zhu D."/>
            <person name="Xiang H."/>
            <person name="Feng X."/>
            <person name="Li S."/>
            <person name="Wang J."/>
            <person name="Zhang G."/>
            <person name="Kronforst M.R."/>
            <person name="Wang W."/>
        </authorList>
    </citation>
    <scope>NUCLEOTIDE SEQUENCE [LARGE SCALE GENOMIC DNA]</scope>
    <source>
        <strain evidence="9">Ya'a_city_454_Pm</strain>
        <tissue evidence="9">Whole body</tissue>
    </source>
</reference>
<evidence type="ECO:0000313" key="10">
    <source>
        <dbReference type="Proteomes" id="UP000053240"/>
    </source>
</evidence>
<dbReference type="Proteomes" id="UP000053240">
    <property type="component" value="Unassembled WGS sequence"/>
</dbReference>
<dbReference type="InParanoid" id="A0A194RIH0"/>
<keyword evidence="3" id="KW-0378">Hydrolase</keyword>
<dbReference type="SUPFAM" id="SSF53474">
    <property type="entry name" value="alpha/beta-Hydrolases"/>
    <property type="match status" value="3"/>
</dbReference>
<keyword evidence="4" id="KW-1015">Disulfide bond</keyword>
<keyword evidence="10" id="KW-1185">Reference proteome</keyword>
<feature type="domain" description="Carboxylesterase type B" evidence="8">
    <location>
        <begin position="1046"/>
        <end position="1545"/>
    </location>
</feature>
<keyword evidence="7" id="KW-0732">Signal</keyword>
<protein>
    <submittedName>
        <fullName evidence="9">Liver carboxylesterase</fullName>
    </submittedName>
</protein>
<gene>
    <name evidence="9" type="ORF">RR48_13981</name>
</gene>
<evidence type="ECO:0000313" key="9">
    <source>
        <dbReference type="EMBL" id="KPJ17125.1"/>
    </source>
</evidence>
<dbReference type="Pfam" id="PF00135">
    <property type="entry name" value="COesterase"/>
    <property type="match status" value="3"/>
</dbReference>
<dbReference type="InterPro" id="IPR029058">
    <property type="entry name" value="AB_hydrolase_fold"/>
</dbReference>
<feature type="region of interest" description="Disordered" evidence="6">
    <location>
        <begin position="1609"/>
        <end position="1635"/>
    </location>
</feature>
<feature type="signal peptide" evidence="7">
    <location>
        <begin position="1"/>
        <end position="20"/>
    </location>
</feature>
<evidence type="ECO:0000256" key="3">
    <source>
        <dbReference type="ARBA" id="ARBA00022801"/>
    </source>
</evidence>
<evidence type="ECO:0000256" key="2">
    <source>
        <dbReference type="ARBA" id="ARBA00022487"/>
    </source>
</evidence>
<sequence>MYLKVCCVAIFLMFFNTSRGAVRVDPLVDTKVGLIRGLKAEDGDYSMFLGIPYADVDKNNPFGPSTPHQKFYTIFDAVHDSVICPQILDNGTAVGIIDCLQLNVYVPRSASSDNKVPVLVYFYGGSFYRGYANRDLYGPRFLVKHDVILVTVNYRVGAYGFMCLDTPDVPGNQGLKDLLIALRWLKNNIESFGGNANKITLFGQSAGGRAVDFHLISEQEKLFDKVIIQSGISISPPVIGEVDTRAPRMLAEKIGFIPDNVPEALSFLATADPLIVVAAASEIDYTFRPCVENDFENVEKFVTDYTNNKKMPKVKTTPILTGYTDNELFLAHAGKDNEYFENLNIFEDTLKSYFDFDEERLKEMVNLVKQFYIGDEKMSNDNVQSIADFHSDFTYLHPIHRRTYQNILNGAQTIYHYLFSYNGRRNMSFKGNVTMNGAGHGDDIGYLFQTRNLMDDEITAEDQIMIDRMTTLWTNFAKYGDPTPNVTDLLPIKWKPITEEKLYYYKIDSEVSLESRPFKKRMAFWDLFFKHNRQLQKVDPLVDTKVGLIRGVKAEDGGYSMFLGIPYGKVDKNNPFGPSLPHENFEQIFEAYDDSAICPQIEEFNKTITGTLDCLHLNIYVPDVASTKSPVPVLVWIYGGGFQIGFAGRFLYGPKYFVRHDIILVTVNYRVGPYGYMCLNDSKVPGNQGFKDQLLALRWIKDNIGSFGGNSNKITLFGESAGGVAIDYHLFSKQEKLFNNLIIQSGTSLLPSLIGEPESIRTLNLAAKLGFETDDPNEALSFLAYQSPNSVISAMQEIDRYLPCVENDYENVEKIIFDYTFNLNIPKVENVAILIGHNNDERLTNHLNENADYFDNLNIFHDKFNDAFNFNCSALINVINNFRHFYIGDEEITEQEKFNIIDFDSDFTYVHPTQRSIKQYMENNAGDIYYYMFSYNGGRNFVKKRQNVTIGGAAHADEIGYLFDISYMKDEPSHEDQLVIDRMTTLWANFVKYSNPTPETSDLLPVEWSPVENDKLYYLDIDTKLTLKTRPFKERMAFWDFKSIDALVSTKVGLIRGLKAEDGDYTMFLGIPFGKVEESNPFGPSIPYGKFDGIFEAYDDTAICPQIEEFNKTIVGSLDCLHLNIYVPNSAEAVGPLPVLVWIYGGAFQIGFAGRFLYGPKYFVRHDIILVTVNYRVGPYGFMCLNDSKVPGNQGFKDQLLALRWIKDNIDSFGGNSNKVTLFGESAGGVAIDYHLFSKQEKLFNNLIIQSGTSLLPSLIGEPESTRTLNLASILGFETTNLNEALSFLGKQSTNSVIDAMRQVPRYLPCVENDFNNVEKLISDYPFNLNIPKAKDVAILIGHTDDERLLQHVNRNPEYYENLNIFHEKLFNAFNFNSSELADAVKNFRHFYIGDEKITIQEQFNIIDFDSDFTYVHPTLRSIKQYMENNAGDIYYYMFSYNGGRNFVKKRQNVTIGGAAHADEIGYLFDISYMKDEPSHEDQLVIDRMTTLWANFVKYSNPTPQISDLLPVDWKPVENNLLHYLEIDSELTLKKRPFNKRMAFWDLFYRHNYKLQKGIENNKQNTTRQYEKELEKIMYDALFFFSFDAAVFSDWPWSSLGIANWSHQESPSGNCKSGASPMDADRSVERAKELS</sequence>
<accession>A0A194RIH0</accession>
<dbReference type="Gene3D" id="3.40.50.1820">
    <property type="entry name" value="alpha/beta hydrolase"/>
    <property type="match status" value="3"/>
</dbReference>
<evidence type="ECO:0000256" key="1">
    <source>
        <dbReference type="ARBA" id="ARBA00005964"/>
    </source>
</evidence>
<name>A0A194RIH0_PAPMA</name>
<feature type="domain" description="Carboxylesterase type B" evidence="8">
    <location>
        <begin position="539"/>
        <end position="1039"/>
    </location>
</feature>
<dbReference type="EMBL" id="KQ460205">
    <property type="protein sequence ID" value="KPJ17125.1"/>
    <property type="molecule type" value="Genomic_DNA"/>
</dbReference>
<dbReference type="PROSITE" id="PS00122">
    <property type="entry name" value="CARBOXYLESTERASE_B_1"/>
    <property type="match status" value="3"/>
</dbReference>
<dbReference type="PANTHER" id="PTHR43142:SF1">
    <property type="entry name" value="CARBOXYLIC ESTER HYDROLASE"/>
    <property type="match status" value="1"/>
</dbReference>
<dbReference type="InterPro" id="IPR002018">
    <property type="entry name" value="CarbesteraseB"/>
</dbReference>
<dbReference type="GO" id="GO:0052689">
    <property type="term" value="F:carboxylic ester hydrolase activity"/>
    <property type="evidence" value="ECO:0007669"/>
    <property type="project" value="UniProtKB-KW"/>
</dbReference>
<feature type="domain" description="Carboxylesterase type B" evidence="8">
    <location>
        <begin position="25"/>
        <end position="525"/>
    </location>
</feature>
<keyword evidence="5" id="KW-0325">Glycoprotein</keyword>
<evidence type="ECO:0000256" key="5">
    <source>
        <dbReference type="ARBA" id="ARBA00023180"/>
    </source>
</evidence>
<organism evidence="9 10">
    <name type="scientific">Papilio machaon</name>
    <name type="common">Old World swallowtail butterfly</name>
    <dbReference type="NCBI Taxonomy" id="76193"/>
    <lineage>
        <taxon>Eukaryota</taxon>
        <taxon>Metazoa</taxon>
        <taxon>Ecdysozoa</taxon>
        <taxon>Arthropoda</taxon>
        <taxon>Hexapoda</taxon>
        <taxon>Insecta</taxon>
        <taxon>Pterygota</taxon>
        <taxon>Neoptera</taxon>
        <taxon>Endopterygota</taxon>
        <taxon>Lepidoptera</taxon>
        <taxon>Glossata</taxon>
        <taxon>Ditrysia</taxon>
        <taxon>Papilionoidea</taxon>
        <taxon>Papilionidae</taxon>
        <taxon>Papilioninae</taxon>
        <taxon>Papilio</taxon>
    </lineage>
</organism>
<keyword evidence="2" id="KW-0719">Serine esterase</keyword>
<evidence type="ECO:0000259" key="8">
    <source>
        <dbReference type="Pfam" id="PF00135"/>
    </source>
</evidence>
<dbReference type="PANTHER" id="PTHR43142">
    <property type="entry name" value="CARBOXYLIC ESTER HYDROLASE"/>
    <property type="match status" value="1"/>
</dbReference>
<dbReference type="InterPro" id="IPR019826">
    <property type="entry name" value="Carboxylesterase_B_AS"/>
</dbReference>
<feature type="chain" id="PRO_5008265231" evidence="7">
    <location>
        <begin position="21"/>
        <end position="1635"/>
    </location>
</feature>
<feature type="compositionally biased region" description="Basic and acidic residues" evidence="6">
    <location>
        <begin position="1623"/>
        <end position="1635"/>
    </location>
</feature>
<evidence type="ECO:0000256" key="7">
    <source>
        <dbReference type="SAM" id="SignalP"/>
    </source>
</evidence>
<evidence type="ECO:0000256" key="6">
    <source>
        <dbReference type="SAM" id="MobiDB-lite"/>
    </source>
</evidence>